<sequence length="74" mass="7963">MVRFDPPAEPLAPDDSEPPPDADFEPQPDTVRTAAAHNATPPVANRRFIPSLHGFPEDTASHRAPPALADLLET</sequence>
<dbReference type="EMBL" id="BAABFR010000001">
    <property type="protein sequence ID" value="GAA4382443.1"/>
    <property type="molecule type" value="Genomic_DNA"/>
</dbReference>
<feature type="region of interest" description="Disordered" evidence="1">
    <location>
        <begin position="1"/>
        <end position="74"/>
    </location>
</feature>
<protein>
    <submittedName>
        <fullName evidence="2">Uncharacterized protein</fullName>
    </submittedName>
</protein>
<name>A0ABP8IZZ7_9ACTN</name>
<dbReference type="Proteomes" id="UP001500635">
    <property type="component" value="Unassembled WGS sequence"/>
</dbReference>
<evidence type="ECO:0000313" key="2">
    <source>
        <dbReference type="EMBL" id="GAA4382443.1"/>
    </source>
</evidence>
<feature type="compositionally biased region" description="Acidic residues" evidence="1">
    <location>
        <begin position="12"/>
        <end position="26"/>
    </location>
</feature>
<accession>A0ABP8IZZ7</accession>
<keyword evidence="3" id="KW-1185">Reference proteome</keyword>
<organism evidence="2 3">
    <name type="scientific">Tsukamurella soli</name>
    <dbReference type="NCBI Taxonomy" id="644556"/>
    <lineage>
        <taxon>Bacteria</taxon>
        <taxon>Bacillati</taxon>
        <taxon>Actinomycetota</taxon>
        <taxon>Actinomycetes</taxon>
        <taxon>Mycobacteriales</taxon>
        <taxon>Tsukamurellaceae</taxon>
        <taxon>Tsukamurella</taxon>
    </lineage>
</organism>
<reference evidence="3" key="1">
    <citation type="journal article" date="2019" name="Int. J. Syst. Evol. Microbiol.">
        <title>The Global Catalogue of Microorganisms (GCM) 10K type strain sequencing project: providing services to taxonomists for standard genome sequencing and annotation.</title>
        <authorList>
            <consortium name="The Broad Institute Genomics Platform"/>
            <consortium name="The Broad Institute Genome Sequencing Center for Infectious Disease"/>
            <person name="Wu L."/>
            <person name="Ma J."/>
        </authorList>
    </citation>
    <scope>NUCLEOTIDE SEQUENCE [LARGE SCALE GENOMIC DNA]</scope>
    <source>
        <strain evidence="3">JCM 17688</strain>
    </source>
</reference>
<proteinExistence type="predicted"/>
<evidence type="ECO:0000313" key="3">
    <source>
        <dbReference type="Proteomes" id="UP001500635"/>
    </source>
</evidence>
<gene>
    <name evidence="2" type="ORF">GCM10023147_00110</name>
</gene>
<comment type="caution">
    <text evidence="2">The sequence shown here is derived from an EMBL/GenBank/DDBJ whole genome shotgun (WGS) entry which is preliminary data.</text>
</comment>
<evidence type="ECO:0000256" key="1">
    <source>
        <dbReference type="SAM" id="MobiDB-lite"/>
    </source>
</evidence>